<accession>A0A4U9UFI5</accession>
<gene>
    <name evidence="2" type="ORF">NCTC11429_00151</name>
</gene>
<evidence type="ECO:0000313" key="3">
    <source>
        <dbReference type="Proteomes" id="UP000308196"/>
    </source>
</evidence>
<keyword evidence="1" id="KW-0472">Membrane</keyword>
<feature type="transmembrane region" description="Helical" evidence="1">
    <location>
        <begin position="37"/>
        <end position="58"/>
    </location>
</feature>
<name>A0A4U9UFI5_9SPHI</name>
<dbReference type="EMBL" id="LR590484">
    <property type="protein sequence ID" value="VTR28224.1"/>
    <property type="molecule type" value="Genomic_DNA"/>
</dbReference>
<keyword evidence="1" id="KW-1133">Transmembrane helix</keyword>
<evidence type="ECO:0000256" key="1">
    <source>
        <dbReference type="SAM" id="Phobius"/>
    </source>
</evidence>
<feature type="transmembrane region" description="Helical" evidence="1">
    <location>
        <begin position="99"/>
        <end position="119"/>
    </location>
</feature>
<protein>
    <recommendedName>
        <fullName evidence="4">Acid-resistance membrane protein</fullName>
    </recommendedName>
</protein>
<feature type="transmembrane region" description="Helical" evidence="1">
    <location>
        <begin position="70"/>
        <end position="93"/>
    </location>
</feature>
<proteinExistence type="predicted"/>
<dbReference type="Proteomes" id="UP000308196">
    <property type="component" value="Chromosome"/>
</dbReference>
<reference evidence="2 3" key="1">
    <citation type="submission" date="2019-05" db="EMBL/GenBank/DDBJ databases">
        <authorList>
            <consortium name="Pathogen Informatics"/>
        </authorList>
    </citation>
    <scope>NUCLEOTIDE SEQUENCE [LARGE SCALE GENOMIC DNA]</scope>
    <source>
        <strain evidence="2 3">NCTC11429</strain>
    </source>
</reference>
<dbReference type="RefSeq" id="WP_028071461.1">
    <property type="nucleotide sequence ID" value="NZ_LR590484.1"/>
</dbReference>
<evidence type="ECO:0000313" key="2">
    <source>
        <dbReference type="EMBL" id="VTR28224.1"/>
    </source>
</evidence>
<dbReference type="STRING" id="1123265.GCA_000686625_04913"/>
<sequence>MTLKNVLLLNAISSGITGVLLVATPNMWISIFKPTGVAPFMEVGTFLILFSVFVLFAAIKKPVIKAWIKLIIALDITWVFASLVTVLLSFYSISMLGTVIILFVAAWVGMMAYLQIITLKKNQP</sequence>
<dbReference type="KEGG" id="stha:NCTC11429_00151"/>
<evidence type="ECO:0008006" key="4">
    <source>
        <dbReference type="Google" id="ProtNLM"/>
    </source>
</evidence>
<dbReference type="AlphaFoldDB" id="A0A4U9UFI5"/>
<dbReference type="GeneID" id="78460982"/>
<organism evidence="2 3">
    <name type="scientific">Sphingobacterium thalpophilum</name>
    <dbReference type="NCBI Taxonomy" id="259"/>
    <lineage>
        <taxon>Bacteria</taxon>
        <taxon>Pseudomonadati</taxon>
        <taxon>Bacteroidota</taxon>
        <taxon>Sphingobacteriia</taxon>
        <taxon>Sphingobacteriales</taxon>
        <taxon>Sphingobacteriaceae</taxon>
        <taxon>Sphingobacterium</taxon>
    </lineage>
</organism>
<keyword evidence="1" id="KW-0812">Transmembrane</keyword>
<feature type="transmembrane region" description="Helical" evidence="1">
    <location>
        <begin position="7"/>
        <end position="31"/>
    </location>
</feature>